<dbReference type="GO" id="GO:0046872">
    <property type="term" value="F:metal ion binding"/>
    <property type="evidence" value="ECO:0007669"/>
    <property type="project" value="UniProtKB-KW"/>
</dbReference>
<keyword evidence="12" id="KW-1185">Reference proteome</keyword>
<evidence type="ECO:0000313" key="11">
    <source>
        <dbReference type="EMBL" id="KIJ38709.1"/>
    </source>
</evidence>
<dbReference type="EMBL" id="KN837158">
    <property type="protein sequence ID" value="KIJ38709.1"/>
    <property type="molecule type" value="Genomic_DNA"/>
</dbReference>
<sequence length="485" mass="53135">MSPFHRHAIHRRKSSILIQPQGQPELPAPAAAAAAAMTLDLNLTNIQGDILIGMKKNKEKFFFFSINDRKIFKQRLKSGAKFITTTTQLVDVNKQPAAMVNVAFSQTGLQAMGFYHFLNDFHFSGGQFREAAELGDPGTDQWVGTFRGKKVHGVFLLASDSTTVIDAEWAAVNQLFGSSITELYTLSAEARPGDQAGHEHFGFLDGISQPAINGFTANPAPGQSIVAPGRVLLGRDGDERMLGRPSWAKDGSFLVFRQLKQLVPEFNKFLRDNPLLLPGLTPEQGSELLGARMVGRWKSGAPVDLAPVFDDPTLAQDPMRNNNFDFSYPGEDLASNQTRCPFSAHIRKTAPRADFRSGNPEHHIVRAGIPYDPEVSTGEAAANATQQDRGLAFVAYQSDIDEGFHTLQQRWANTVEFVHNKTDPTPGFDPIVGANNGQSRFVSGLDPSDPDRDFNLVVDFVQSRGGEYFFSPSISAITDVLTADI</sequence>
<evidence type="ECO:0000259" key="10">
    <source>
        <dbReference type="Pfam" id="PF21105"/>
    </source>
</evidence>
<dbReference type="Pfam" id="PF20628">
    <property type="entry name" value="Dyp_perox_C"/>
    <property type="match status" value="1"/>
</dbReference>
<dbReference type="Proteomes" id="UP000054279">
    <property type="component" value="Unassembled WGS sequence"/>
</dbReference>
<dbReference type="SUPFAM" id="SSF54909">
    <property type="entry name" value="Dimeric alpha+beta barrel"/>
    <property type="match status" value="1"/>
</dbReference>
<keyword evidence="5" id="KW-0732">Signal</keyword>
<dbReference type="PANTHER" id="PTHR30521:SF4">
    <property type="entry name" value="DEFERROCHELATASE"/>
    <property type="match status" value="1"/>
</dbReference>
<keyword evidence="3" id="KW-0349">Heme</keyword>
<dbReference type="InterPro" id="IPR011008">
    <property type="entry name" value="Dimeric_a/b-barrel"/>
</dbReference>
<protein>
    <recommendedName>
        <fullName evidence="13">Peroxidase</fullName>
    </recommendedName>
</protein>
<gene>
    <name evidence="11" type="ORF">M422DRAFT_258579</name>
</gene>
<feature type="domain" description="Dyp-type peroxidase C-terminal" evidence="9">
    <location>
        <begin position="244"/>
        <end position="413"/>
    </location>
</feature>
<feature type="domain" description="DyP dimeric alpha+beta barrel" evidence="10">
    <location>
        <begin position="45"/>
        <end position="192"/>
    </location>
</feature>
<dbReference type="GO" id="GO:0004601">
    <property type="term" value="F:peroxidase activity"/>
    <property type="evidence" value="ECO:0007669"/>
    <property type="project" value="UniProtKB-KW"/>
</dbReference>
<keyword evidence="7" id="KW-0408">Iron</keyword>
<evidence type="ECO:0000313" key="12">
    <source>
        <dbReference type="Proteomes" id="UP000054279"/>
    </source>
</evidence>
<reference evidence="11 12" key="1">
    <citation type="submission" date="2014-06" db="EMBL/GenBank/DDBJ databases">
        <title>Evolutionary Origins and Diversification of the Mycorrhizal Mutualists.</title>
        <authorList>
            <consortium name="DOE Joint Genome Institute"/>
            <consortium name="Mycorrhizal Genomics Consortium"/>
            <person name="Kohler A."/>
            <person name="Kuo A."/>
            <person name="Nagy L.G."/>
            <person name="Floudas D."/>
            <person name="Copeland A."/>
            <person name="Barry K.W."/>
            <person name="Cichocki N."/>
            <person name="Veneault-Fourrey C."/>
            <person name="LaButti K."/>
            <person name="Lindquist E.A."/>
            <person name="Lipzen A."/>
            <person name="Lundell T."/>
            <person name="Morin E."/>
            <person name="Murat C."/>
            <person name="Riley R."/>
            <person name="Ohm R."/>
            <person name="Sun H."/>
            <person name="Tunlid A."/>
            <person name="Henrissat B."/>
            <person name="Grigoriev I.V."/>
            <person name="Hibbett D.S."/>
            <person name="Martin F."/>
        </authorList>
    </citation>
    <scope>NUCLEOTIDE SEQUENCE [LARGE SCALE GENOMIC DNA]</scope>
    <source>
        <strain evidence="11 12">SS14</strain>
    </source>
</reference>
<dbReference type="AlphaFoldDB" id="A0A0C9UV34"/>
<dbReference type="GO" id="GO:0020037">
    <property type="term" value="F:heme binding"/>
    <property type="evidence" value="ECO:0007669"/>
    <property type="project" value="InterPro"/>
</dbReference>
<evidence type="ECO:0000256" key="8">
    <source>
        <dbReference type="ARBA" id="ARBA00025737"/>
    </source>
</evidence>
<evidence type="ECO:0000256" key="6">
    <source>
        <dbReference type="ARBA" id="ARBA00023002"/>
    </source>
</evidence>
<dbReference type="InterPro" id="IPR048328">
    <property type="entry name" value="Dyp_perox_C"/>
</dbReference>
<evidence type="ECO:0000256" key="2">
    <source>
        <dbReference type="ARBA" id="ARBA00022559"/>
    </source>
</evidence>
<evidence type="ECO:0000256" key="3">
    <source>
        <dbReference type="ARBA" id="ARBA00022617"/>
    </source>
</evidence>
<keyword evidence="2" id="KW-0575">Peroxidase</keyword>
<evidence type="ECO:0000256" key="4">
    <source>
        <dbReference type="ARBA" id="ARBA00022723"/>
    </source>
</evidence>
<evidence type="ECO:0000256" key="7">
    <source>
        <dbReference type="ARBA" id="ARBA00023004"/>
    </source>
</evidence>
<dbReference type="Pfam" id="PF21105">
    <property type="entry name" value="DyP_N"/>
    <property type="match status" value="1"/>
</dbReference>
<comment type="cofactor">
    <cofactor evidence="1">
        <name>heme b</name>
        <dbReference type="ChEBI" id="CHEBI:60344"/>
    </cofactor>
</comment>
<accession>A0A0C9UV34</accession>
<organism evidence="11 12">
    <name type="scientific">Sphaerobolus stellatus (strain SS14)</name>
    <dbReference type="NCBI Taxonomy" id="990650"/>
    <lineage>
        <taxon>Eukaryota</taxon>
        <taxon>Fungi</taxon>
        <taxon>Dikarya</taxon>
        <taxon>Basidiomycota</taxon>
        <taxon>Agaricomycotina</taxon>
        <taxon>Agaricomycetes</taxon>
        <taxon>Phallomycetidae</taxon>
        <taxon>Geastrales</taxon>
        <taxon>Sphaerobolaceae</taxon>
        <taxon>Sphaerobolus</taxon>
    </lineage>
</organism>
<evidence type="ECO:0000256" key="5">
    <source>
        <dbReference type="ARBA" id="ARBA00022729"/>
    </source>
</evidence>
<dbReference type="HOGENOM" id="CLU_015125_1_1_1"/>
<keyword evidence="6" id="KW-0560">Oxidoreductase</keyword>
<dbReference type="NCBIfam" id="TIGR01413">
    <property type="entry name" value="Dyp_perox_fam"/>
    <property type="match status" value="1"/>
</dbReference>
<dbReference type="PROSITE" id="PS51404">
    <property type="entry name" value="DYP_PEROXIDASE"/>
    <property type="match status" value="1"/>
</dbReference>
<comment type="similarity">
    <text evidence="8">Belongs to the DyP-type peroxidase family.</text>
</comment>
<dbReference type="InterPro" id="IPR049509">
    <property type="entry name" value="DyP_N"/>
</dbReference>
<dbReference type="OrthoDB" id="3207336at2759"/>
<proteinExistence type="inferred from homology"/>
<dbReference type="InterPro" id="IPR006314">
    <property type="entry name" value="Dyp_peroxidase"/>
</dbReference>
<evidence type="ECO:0000256" key="1">
    <source>
        <dbReference type="ARBA" id="ARBA00001970"/>
    </source>
</evidence>
<keyword evidence="4" id="KW-0479">Metal-binding</keyword>
<dbReference type="GO" id="GO:0005829">
    <property type="term" value="C:cytosol"/>
    <property type="evidence" value="ECO:0007669"/>
    <property type="project" value="TreeGrafter"/>
</dbReference>
<dbReference type="PANTHER" id="PTHR30521">
    <property type="entry name" value="DEFERROCHELATASE/PEROXIDASE"/>
    <property type="match status" value="1"/>
</dbReference>
<evidence type="ECO:0000259" key="9">
    <source>
        <dbReference type="Pfam" id="PF20628"/>
    </source>
</evidence>
<name>A0A0C9UV34_SPHS4</name>
<evidence type="ECO:0008006" key="13">
    <source>
        <dbReference type="Google" id="ProtNLM"/>
    </source>
</evidence>